<dbReference type="Gene3D" id="3.40.30.10">
    <property type="entry name" value="Glutaredoxin"/>
    <property type="match status" value="1"/>
</dbReference>
<reference evidence="2 3" key="1">
    <citation type="journal article" date="2013" name="Biodegradation">
        <title>Occurrence of 4-tert-butylphenol (4-t-BP) biodegradation in an aquatic sample caused by the presence of Spirodela polyrrhiza and isolation of a 4-t-BP-utilizing bacterium.</title>
        <authorList>
            <person name="Ogata Y."/>
            <person name="Toyama T."/>
            <person name="Yu N."/>
            <person name="Wang X."/>
            <person name="Sei K."/>
            <person name="Ike M."/>
        </authorList>
    </citation>
    <scope>NUCLEOTIDE SEQUENCE [LARGE SCALE GENOMIC DNA]</scope>
    <source>
        <strain evidence="2 3">OMI</strain>
    </source>
</reference>
<keyword evidence="2" id="KW-0808">Transferase</keyword>
<dbReference type="Pfam" id="PF13410">
    <property type="entry name" value="GST_C_2"/>
    <property type="match status" value="1"/>
</dbReference>
<evidence type="ECO:0000313" key="3">
    <source>
        <dbReference type="Proteomes" id="UP000221538"/>
    </source>
</evidence>
<dbReference type="SUPFAM" id="SSF52833">
    <property type="entry name" value="Thioredoxin-like"/>
    <property type="match status" value="1"/>
</dbReference>
<dbReference type="InterPro" id="IPR004045">
    <property type="entry name" value="Glutathione_S-Trfase_N"/>
</dbReference>
<dbReference type="GO" id="GO:0016034">
    <property type="term" value="F:maleylacetoacetate isomerase activity"/>
    <property type="evidence" value="ECO:0007669"/>
    <property type="project" value="TreeGrafter"/>
</dbReference>
<dbReference type="Gene3D" id="1.20.1050.10">
    <property type="match status" value="1"/>
</dbReference>
<evidence type="ECO:0000259" key="1">
    <source>
        <dbReference type="PROSITE" id="PS50404"/>
    </source>
</evidence>
<dbReference type="EC" id="2.5.1.18" evidence="2"/>
<dbReference type="GO" id="GO:0004364">
    <property type="term" value="F:glutathione transferase activity"/>
    <property type="evidence" value="ECO:0007669"/>
    <property type="project" value="UniProtKB-EC"/>
</dbReference>
<dbReference type="InterPro" id="IPR036249">
    <property type="entry name" value="Thioredoxin-like_sf"/>
</dbReference>
<comment type="caution">
    <text evidence="2">The sequence shown here is derived from an EMBL/GenBank/DDBJ whole genome shotgun (WGS) entry which is preliminary data.</text>
</comment>
<dbReference type="CDD" id="cd03043">
    <property type="entry name" value="GST_N_1"/>
    <property type="match status" value="1"/>
</dbReference>
<proteinExistence type="predicted"/>
<dbReference type="InterPro" id="IPR040079">
    <property type="entry name" value="Glutathione_S-Trfase"/>
</dbReference>
<dbReference type="SUPFAM" id="SSF47616">
    <property type="entry name" value="GST C-terminal domain-like"/>
    <property type="match status" value="1"/>
</dbReference>
<dbReference type="PANTHER" id="PTHR42673">
    <property type="entry name" value="MALEYLACETOACETATE ISOMERASE"/>
    <property type="match status" value="1"/>
</dbReference>
<protein>
    <submittedName>
        <fullName evidence="2">Glutathione S-transferase</fullName>
        <ecNumber evidence="2">2.5.1.18</ecNumber>
    </submittedName>
</protein>
<reference evidence="2 3" key="2">
    <citation type="journal article" date="2013" name="Environ. Sci. Technol.">
        <title>The 4-tert-butylphenol-utilizing bacterium Sphingobium fuliginis OMI can degrade bisphenols via phenolic ring hydroxylation and meta-cleavage pathway.</title>
        <authorList>
            <person name="Ogata Y."/>
            <person name="Goda S."/>
            <person name="Toyama T."/>
            <person name="Sei K."/>
            <person name="Ike M."/>
        </authorList>
    </citation>
    <scope>NUCLEOTIDE SEQUENCE [LARGE SCALE GENOMIC DNA]</scope>
    <source>
        <strain evidence="2 3">OMI</strain>
    </source>
</reference>
<dbReference type="PROSITE" id="PS50404">
    <property type="entry name" value="GST_NTER"/>
    <property type="match status" value="1"/>
</dbReference>
<evidence type="ECO:0000313" key="2">
    <source>
        <dbReference type="EMBL" id="GAY22310.1"/>
    </source>
</evidence>
<dbReference type="GO" id="GO:0006749">
    <property type="term" value="P:glutathione metabolic process"/>
    <property type="evidence" value="ECO:0007669"/>
    <property type="project" value="TreeGrafter"/>
</dbReference>
<dbReference type="CDD" id="cd03194">
    <property type="entry name" value="GST_C_3"/>
    <property type="match status" value="1"/>
</dbReference>
<dbReference type="PANTHER" id="PTHR42673:SF4">
    <property type="entry name" value="MALEYLACETOACETATE ISOMERASE"/>
    <property type="match status" value="1"/>
</dbReference>
<dbReference type="EMBL" id="BEWI01000032">
    <property type="protein sequence ID" value="GAY22310.1"/>
    <property type="molecule type" value="Genomic_DNA"/>
</dbReference>
<organism evidence="2 3">
    <name type="scientific">Sphingobium fuliginis (strain ATCC 27551)</name>
    <dbReference type="NCBI Taxonomy" id="336203"/>
    <lineage>
        <taxon>Bacteria</taxon>
        <taxon>Pseudomonadati</taxon>
        <taxon>Pseudomonadota</taxon>
        <taxon>Alphaproteobacteria</taxon>
        <taxon>Sphingomonadales</taxon>
        <taxon>Sphingomonadaceae</taxon>
        <taxon>Sphingobium</taxon>
    </lineage>
</organism>
<sequence>MKPLSRSGFRRAAGRSIPDAPFHREKPMSYTLVTANRNYSSWSLRPWVLMKALGIAFEDRMAPFAAAENYAAFREFSPTGQVPALIDGDRTVWDSLGITLYLADRHAEVWPKEEAARAWAQSAVAEMHSGFAALRNDCPMNVGVRVEPHLPSPSLNRNIARLTELWGEGLSRFGGPFLAGPAFTAADAFYAPVVFRVRTYGLDVGPVALGWVDHMLALPAMREWESAALAETWREESHEAELGAAGRIVRDDRAI</sequence>
<dbReference type="AlphaFoldDB" id="A0A292ZHI3"/>
<name>A0A292ZHI3_SPHSA</name>
<dbReference type="GO" id="GO:0006559">
    <property type="term" value="P:L-phenylalanine catabolic process"/>
    <property type="evidence" value="ECO:0007669"/>
    <property type="project" value="TreeGrafter"/>
</dbReference>
<dbReference type="Proteomes" id="UP000221538">
    <property type="component" value="Unassembled WGS sequence"/>
</dbReference>
<feature type="domain" description="GST N-terminal" evidence="1">
    <location>
        <begin position="28"/>
        <end position="110"/>
    </location>
</feature>
<dbReference type="SFLD" id="SFLDS00019">
    <property type="entry name" value="Glutathione_Transferase_(cytos"/>
    <property type="match status" value="1"/>
</dbReference>
<accession>A0A292ZHI3</accession>
<dbReference type="InterPro" id="IPR036282">
    <property type="entry name" value="Glutathione-S-Trfase_C_sf"/>
</dbReference>
<dbReference type="Pfam" id="PF13409">
    <property type="entry name" value="GST_N_2"/>
    <property type="match status" value="1"/>
</dbReference>
<gene>
    <name evidence="2" type="ORF">SFOMI_2866</name>
</gene>